<feature type="compositionally biased region" description="Polar residues" evidence="5">
    <location>
        <begin position="1465"/>
        <end position="1474"/>
    </location>
</feature>
<accession>W5JQB5</accession>
<dbReference type="eggNOG" id="KOG0792">
    <property type="taxonomic scope" value="Eukaryota"/>
</dbReference>
<dbReference type="GO" id="GO:0030991">
    <property type="term" value="C:intraciliary transport particle A"/>
    <property type="evidence" value="ECO:0007669"/>
    <property type="project" value="TreeGrafter"/>
</dbReference>
<dbReference type="SUPFAM" id="SSF50156">
    <property type="entry name" value="PDZ domain-like"/>
    <property type="match status" value="1"/>
</dbReference>
<dbReference type="CDD" id="cd00136">
    <property type="entry name" value="PDZ_canonical"/>
    <property type="match status" value="1"/>
</dbReference>
<feature type="region of interest" description="Disordered" evidence="5">
    <location>
        <begin position="1213"/>
        <end position="1239"/>
    </location>
</feature>
<feature type="compositionally biased region" description="Polar residues" evidence="5">
    <location>
        <begin position="1338"/>
        <end position="1349"/>
    </location>
</feature>
<dbReference type="Pfam" id="PF13181">
    <property type="entry name" value="TPR_8"/>
    <property type="match status" value="1"/>
</dbReference>
<dbReference type="Pfam" id="PF25064">
    <property type="entry name" value="ARM_TT21_5th"/>
    <property type="match status" value="1"/>
</dbReference>
<feature type="repeat" description="TPR" evidence="4">
    <location>
        <begin position="3360"/>
        <end position="3393"/>
    </location>
</feature>
<reference evidence="8" key="3">
    <citation type="journal article" date="2013" name="Nucleic Acids Res.">
        <title>The genome of Anopheles darlingi, the main neotropical malaria vector.</title>
        <authorList>
            <person name="Marinotti O."/>
            <person name="Cerqueira G.C."/>
            <person name="de Almeida L.G."/>
            <person name="Ferro M.I."/>
            <person name="Loreto E.L."/>
            <person name="Zaha A."/>
            <person name="Teixeira S.M."/>
            <person name="Wespiser A.R."/>
            <person name="Almeida E Silva A."/>
            <person name="Schlindwein A.D."/>
            <person name="Pacheco A.C."/>
            <person name="Silva A.L."/>
            <person name="Graveley B.R."/>
            <person name="Walenz B.P."/>
            <person name="Lima Bde A."/>
            <person name="Ribeiro C.A."/>
            <person name="Nunes-Silva C.G."/>
            <person name="de Carvalho C.R."/>
            <person name="Soares C.M."/>
            <person name="de Menezes C.B."/>
            <person name="Matiolli C."/>
            <person name="Caffrey D."/>
            <person name="Araujo D.A."/>
            <person name="de Oliveira D.M."/>
            <person name="Golenbock D."/>
            <person name="Grisard E.C."/>
            <person name="Fantinatti-Garboggini F."/>
            <person name="de Carvalho F.M."/>
            <person name="Barcellos F.G."/>
            <person name="Prosdocimi F."/>
            <person name="May G."/>
            <person name="Azevedo Junior G.M."/>
            <person name="Guimaraes G.M."/>
            <person name="Goldman G.H."/>
            <person name="Padilha I.Q."/>
            <person name="Batista Jda S."/>
            <person name="Ferro J.A."/>
            <person name="Ribeiro J.M."/>
            <person name="Fietto J.L."/>
            <person name="Dabbas K.M."/>
            <person name="Cerdeira L."/>
            <person name="Agnez-Lima L.F."/>
            <person name="Brocchi M."/>
            <person name="de Carvalho M.O."/>
            <person name="Teixeira Mde M."/>
            <person name="Diniz Maia Mde M."/>
            <person name="Goldman M.H."/>
            <person name="Cruz Schneider M.P."/>
            <person name="Felipe M.S."/>
            <person name="Hungria M."/>
            <person name="Nicolas M.F."/>
            <person name="Pereira M."/>
            <person name="Montes M.A."/>
            <person name="Cantao M.E."/>
            <person name="Vincentz M."/>
            <person name="Rafael M.S."/>
            <person name="Silverman N."/>
            <person name="Stoco P.H."/>
            <person name="Souza R.C."/>
            <person name="Vicentini R."/>
            <person name="Gazzinelli R.T."/>
            <person name="Neves Rde O."/>
            <person name="Silva R."/>
            <person name="Astolfi-Filho S."/>
            <person name="Maciel T.E."/>
            <person name="Urmenyi T.P."/>
            <person name="Tadei W.P."/>
            <person name="Camargo E.P."/>
            <person name="de Vasconcelos A.T."/>
        </authorList>
    </citation>
    <scope>NUCLEOTIDE SEQUENCE</scope>
</reference>
<evidence type="ECO:0000256" key="4">
    <source>
        <dbReference type="PROSITE-ProRule" id="PRU00339"/>
    </source>
</evidence>
<dbReference type="FunFam" id="1.25.40.10:FF:000219">
    <property type="entry name" value="Tetratricopeptide repeat domain 21B"/>
    <property type="match status" value="1"/>
</dbReference>
<dbReference type="CDD" id="cd14473">
    <property type="entry name" value="FERM_B-lobe"/>
    <property type="match status" value="1"/>
</dbReference>
<dbReference type="HOGENOM" id="CLU_224971_0_0_1"/>
<dbReference type="VEuPathDB" id="VectorBase:ADAR2_011693"/>
<dbReference type="Pfam" id="PF25058">
    <property type="entry name" value="ARM_TT21"/>
    <property type="match status" value="1"/>
</dbReference>
<feature type="region of interest" description="Disordered" evidence="5">
    <location>
        <begin position="1693"/>
        <end position="1716"/>
    </location>
</feature>
<feature type="repeat" description="TPR" evidence="4">
    <location>
        <begin position="2813"/>
        <end position="2846"/>
    </location>
</feature>
<reference evidence="9" key="4">
    <citation type="submission" date="2015-06" db="UniProtKB">
        <authorList>
            <consortium name="EnsemblMetazoa"/>
        </authorList>
    </citation>
    <scope>IDENTIFICATION</scope>
</reference>
<feature type="repeat" description="TPR" evidence="4">
    <location>
        <begin position="2847"/>
        <end position="2880"/>
    </location>
</feature>
<dbReference type="SMART" id="SM00295">
    <property type="entry name" value="B41"/>
    <property type="match status" value="1"/>
</dbReference>
<keyword evidence="3 4" id="KW-0802">TPR repeat</keyword>
<dbReference type="InterPro" id="IPR035963">
    <property type="entry name" value="FERM_2"/>
</dbReference>
<evidence type="ECO:0000256" key="1">
    <source>
        <dbReference type="ARBA" id="ARBA00010935"/>
    </source>
</evidence>
<dbReference type="GO" id="GO:0071944">
    <property type="term" value="C:cell periphery"/>
    <property type="evidence" value="ECO:0007669"/>
    <property type="project" value="UniProtKB-ARBA"/>
</dbReference>
<dbReference type="InterPro" id="IPR019747">
    <property type="entry name" value="FERM_CS"/>
</dbReference>
<dbReference type="Pfam" id="PF25060">
    <property type="entry name" value="ARM_TT21_2nd"/>
    <property type="match status" value="1"/>
</dbReference>
<dbReference type="EMBL" id="ADMH02000831">
    <property type="protein sequence ID" value="ETN64929.1"/>
    <property type="molecule type" value="Genomic_DNA"/>
</dbReference>
<dbReference type="SUPFAM" id="SSF50729">
    <property type="entry name" value="PH domain-like"/>
    <property type="match status" value="1"/>
</dbReference>
<dbReference type="InterPro" id="IPR001478">
    <property type="entry name" value="PDZ"/>
</dbReference>
<evidence type="ECO:0000259" key="6">
    <source>
        <dbReference type="PROSITE" id="PS50057"/>
    </source>
</evidence>
<dbReference type="InterPro" id="IPR056836">
    <property type="entry name" value="ARM_TT21_4th"/>
</dbReference>
<dbReference type="GO" id="GO:0061512">
    <property type="term" value="P:protein localization to cilium"/>
    <property type="evidence" value="ECO:0007669"/>
    <property type="project" value="TreeGrafter"/>
</dbReference>
<reference evidence="8 10" key="1">
    <citation type="journal article" date="2010" name="BMC Genomics">
        <title>Combination of measures distinguishes pre-miRNAs from other stem-loops in the genome of the newly sequenced Anopheles darlingi.</title>
        <authorList>
            <person name="Mendes N.D."/>
            <person name="Freitas A.T."/>
            <person name="Vasconcelos A.T."/>
            <person name="Sagot M.F."/>
        </authorList>
    </citation>
    <scope>NUCLEOTIDE SEQUENCE</scope>
</reference>
<dbReference type="VEuPathDB" id="VectorBase:ADAC003313"/>
<dbReference type="Gene3D" id="1.20.80.10">
    <property type="match status" value="1"/>
</dbReference>
<dbReference type="InterPro" id="IPR056833">
    <property type="entry name" value="ARM_TT21_N"/>
</dbReference>
<dbReference type="InterPro" id="IPR019734">
    <property type="entry name" value="TPR_rpt"/>
</dbReference>
<feature type="region of interest" description="Disordered" evidence="5">
    <location>
        <begin position="1337"/>
        <end position="1386"/>
    </location>
</feature>
<evidence type="ECO:0000313" key="8">
    <source>
        <dbReference type="EMBL" id="ETN64929.1"/>
    </source>
</evidence>
<dbReference type="InterPro" id="IPR014352">
    <property type="entry name" value="FERM/acyl-CoA-bd_prot_sf"/>
</dbReference>
<feature type="region of interest" description="Disordered" evidence="5">
    <location>
        <begin position="805"/>
        <end position="831"/>
    </location>
</feature>
<feature type="region of interest" description="Disordered" evidence="5">
    <location>
        <begin position="1573"/>
        <end position="1597"/>
    </location>
</feature>
<evidence type="ECO:0000256" key="2">
    <source>
        <dbReference type="ARBA" id="ARBA00022737"/>
    </source>
</evidence>
<evidence type="ECO:0000256" key="5">
    <source>
        <dbReference type="SAM" id="MobiDB-lite"/>
    </source>
</evidence>
<dbReference type="GO" id="GO:0009887">
    <property type="term" value="P:animal organ morphogenesis"/>
    <property type="evidence" value="ECO:0007669"/>
    <property type="project" value="UniProtKB-ARBA"/>
</dbReference>
<feature type="compositionally biased region" description="Polar residues" evidence="5">
    <location>
        <begin position="1220"/>
        <end position="1239"/>
    </location>
</feature>
<gene>
    <name evidence="8" type="ORF">AND_003313</name>
</gene>
<sequence length="3410" mass="381217">MLIDLFREVVSNAKHHSTETAAAAITNNPRPQQEYTIKRSIESIEEPKSDTDSGRSSDHGEPLEVHRRKESLNDRPYGPIIQTDDDDREETSKSNVDSLASSGSLKVKRLLHTQTTTMVQICGSNEQQQRFSSLPRSTDREYELASSETAAQRNYNTIGYVKSGRANRTGAGDGTSVIVRRRQNAELTVAARRRNDLRRNTIDVTTVEVKMAEVATAKQRAQTQQDDQRQIQPLLPSHSIAQLPSLLPSTPIGVPLAKAAYNATSMPNIGAPLVVPIVTQTIEQGVLQDEQAHMARIEEEALAASSQGPEFIRNSSSQPKSLDITDAKTQHRRIVTILLLNGTKVNITCNPTTTLANHIFDAILRLEHLAENFFLGLCALIGGDFVFLPPDLKIYKVAPQIWVNTSKKASSLELDNVVFMLYIRIKFFLPTLRGVSCIESRHLLYLQLRKSILERQILCTEDDLIALGGLALQAEVGNFRENMKYSEYFTISHYLPEEVYRKKKELARYLRNSHYCKRGLHQREAEHNFIRYVQELKEYGLHLYSASWATSDGLTLDVYVTISLAGVAIFERNLRYQPRTTTDHQQQECRNGKNSFLRHLYAFFDWLEIENICFSKHAFCVVVRRSESLGSKSEKNLLKYKLRMDGRKSFFAFNLASEHHKFYMKLRNSFISIKTLSNELNVPIESISTCSKHDDRSPEYPNGTKKQVVYELSCDEGGVPGATSAALQSGLDVKNIEKIDKPFKTTGLRVRNLKKSMLNDNRLARLRQRFLLKRSKSTIEAGCSKVITKTSSNSALNVTVEITNQQNQNKENENPFLGRAGSGGSGGSVDIGEENLKEATTLQPNSQYAYSMGEIASESSPASHHSINRNKVKMGTKVFSAPFLNKSFDNLCFPETPHGAQVAIPLAASLSYQSLVSRRASKDNDDNEYDEHEAMHKQQRLNNGLMVGLAPASGLPNRALIESNVDDVISVKSSMGSVYFTEKIDDQSLRDTANSTQNTLSPKACVIQSSICSDSCQFELPMVDETVSDTLLEKFNNISNCSSDTGNDRILVTVLVIKDAVVDEGDQLSTTALRRPFVSHCQESVATPQQHNTVSIPMMSTRLKVFANNRFPYATARMEPSTTKYTLGISIVQGNDNNVYVKDLVPNGPGARSGIRLGDQIIAVDGKSLLNRPYAESLSILQHTGRTVELVLSQIFIRQATQLRPTVTKSNSLYIKDNNRSPNTTARPTTGGQSDLHSRTTNLLTSATSAPPKYSASCLDEIDHHFHNIRKYCEQQGLKDDQLDAHDPSSGVRYAKTVVDILRNRNRLGLMSECQKSLKLPVGLSPSKSMPDLPKLLHTSNKPNHPTNPTREKLTGLLPTKTLPSGDGTGRLLGTSTGRKYTGPIRYPVTPAKDTFKTAGRVLPPLPKLPKLKRIRQWNGNSLMNLSQFHHLSAAFRMGPSNTRAESTATVTVTGRPDPVAIDRQPSTTASSRHQFPAVSAVPPHCHRRHTSDISSISATVADRPAMDLVGYGSRRDNYGLYALKCDRSTAKRGILLHLSRKITQVVAGGAHDFVASTTESGAMVHEKYSPCKRGMPSDEPTIKAPPRRRKRAPQKMTLNSGCTMEEITSVSGSLQKNNSALFRIVERESTKAAALRSGGGLGVQRIHLTSTAMASQNETSLNRQWKAQSADNLLTVGQRESDVKDVHCKRHARFPSTSNLPRPLPTKPQQSNPSIELQPSPAVLHFRLQRATDFSIENNSEEIEVRFRRNPEHFEEPSAAAVELIKGKQRQERPPLPSRVEQLRRNAVSASTCITTTNDEKDSIAANRLLSDLSDGDRNKCRHPSVPLAVVLKQSLDNEFKRQSQSNVPFESPAAADNPRILSNNLANRAWPTNSSEGSLDIFRRPACDFQEFDTLFQCSGDTVMTETTTDSEMSEIGAKQRSHQHSVPTTHQQQSMRFSSSSFSCGSADGPVTTAPAVPPTALPSTTSPIAQSAESATVKIPENLSPYGSFRSTIQIQDYSSKHQLQRVRYLSSPSPNRNSLQISEHLLDSSNQQQHEIMNSGSGGTAAMIRSPIIDRASLTSAERHALAEYHVHTQHIAYQYDEREGNYHGDTDDEERRKRVALDAMSTYSSDASFRFFNGLALVLDGVRMQEGIRELNQLHNEYDFAMAVTLCLIYAHKRCNILDKEELMNLDARLKDERSRLNGYSAYYAGLFWFMSGKPEKAREYAERSLKLLPDNADALALKGWSEVQLGNTTNQTLELFNKALRHGKHLDASLGQAHFHQLRNDFDTAVAFLNGLSVRFPSLVIPLVEKMKTHLSNWHWDNTIETANRVLASDAANIEALKVKILVLLVKDGNYSAGAGALQYLFKSMEKQEPTNGTLFVKLGQLYSTVCGRDPRILTESFKFVENAVKINPSDAEFLTELGYQAILQQRYRDAVGYFKSATKVNDSSTNTLCGLTLCLMLENGISEQVVQQLEFLTEIQGPEANPLLLFMTAKLHRDNHEKAIGLLTAASEAHFKNLKALSYGTEYMQLFKPDFLLQLVRELLQHAPIGGIISDAMRHPTDGVHPVYLQCGNILDMIVKACPGLLEAVYLMAMVQYLSGEVNTATSTLNHILYDLDPACSEAHLLLAQIFIEQKQYQRAVQTLEICLSHSFKVRENPMYHLLYGIILKNQQQFENAMNSFMLAMNLSGINGNKPVDGASAKQQPALSPNSNQLSLGDRLTLYLEVIGTHQQLNQSSEAFKLLEVVSSEFGETTEEGRLTIAMADLYLQQGNHARAIELLKNIPLNVPYYVQAKTKMAYIYLNHRKDRLMYAQCFRELVANCPGASSYLLLGDACMSIQEPDDAIEAYREALRQNPCDPLIASKLGRAYVRTHQYNKAIAYYQEAIESPENYPLRLDLAELFLKLKKYQNAEEVLSEEGSIAKGDSNDLTVMQMRTKQLLLLARIREKANQLNASLQTLKEARDNQLKVQQRLMVGQTNVSSEPKKMLSKICVLMAEQSMAIRDNEQMVMHYKEALKFAHGDTSVMASLARIYMQLNQISECQAMCAQIFQLEPKNETALVMMADLSFRQMDFEGAVYHFSQLLLNQPTYWTALARMVEVMRRSGLLSEASGFLERASEASRAEGEAGYNYCKGLYEWYRGNPNSALRLFNLCRRDAEWGQQAIYNMIGICLNPDGDLPSEGAAADVGASDLEIKDSRSMALRTAERLLNELRPRHGVMENERLNHQLLENFLLLASRQKHSVERSLQNFTTLAGQVQHRENIGAIYGMAAAHVMLKQSQRAKNQLKRVAKHVWTFEDAEYLEMCWLLLADLYVQAGKYELATELLRRVLQHNKSCTKAHELSGIAAEKDQNYRAAAHSYDAAWRYCGKTKPNIGFKLAFNYMKTKRYADAIDICQQVLKLHPDYPSIRKDILEKCINNLKS</sequence>
<feature type="compositionally biased region" description="Basic and acidic residues" evidence="5">
    <location>
        <begin position="40"/>
        <end position="73"/>
    </location>
</feature>
<organism evidence="8">
    <name type="scientific">Anopheles darlingi</name>
    <name type="common">Mosquito</name>
    <dbReference type="NCBI Taxonomy" id="43151"/>
    <lineage>
        <taxon>Eukaryota</taxon>
        <taxon>Metazoa</taxon>
        <taxon>Ecdysozoa</taxon>
        <taxon>Arthropoda</taxon>
        <taxon>Hexapoda</taxon>
        <taxon>Insecta</taxon>
        <taxon>Pterygota</taxon>
        <taxon>Neoptera</taxon>
        <taxon>Endopterygota</taxon>
        <taxon>Diptera</taxon>
        <taxon>Nematocera</taxon>
        <taxon>Culicoidea</taxon>
        <taxon>Culicidae</taxon>
        <taxon>Anophelinae</taxon>
        <taxon>Anopheles</taxon>
    </lineage>
</organism>
<dbReference type="PRINTS" id="PR00935">
    <property type="entry name" value="BAND41"/>
</dbReference>
<dbReference type="PROSITE" id="PS00661">
    <property type="entry name" value="FERM_2"/>
    <property type="match status" value="1"/>
</dbReference>
<evidence type="ECO:0000313" key="9">
    <source>
        <dbReference type="EnsemblMetazoa" id="ADAC003313-PA"/>
    </source>
</evidence>
<name>W5JQB5_ANODA</name>
<dbReference type="InterPro" id="IPR011990">
    <property type="entry name" value="TPR-like_helical_dom_sf"/>
</dbReference>
<dbReference type="InterPro" id="IPR018980">
    <property type="entry name" value="FERM_PH-like_C"/>
</dbReference>
<dbReference type="PANTHER" id="PTHR14699">
    <property type="entry name" value="STI2 PROTEIN-RELATED"/>
    <property type="match status" value="1"/>
</dbReference>
<proteinExistence type="inferred from homology"/>
<dbReference type="InterPro" id="IPR019748">
    <property type="entry name" value="FERM_central"/>
</dbReference>
<keyword evidence="2" id="KW-0677">Repeat</keyword>
<dbReference type="InterPro" id="IPR011993">
    <property type="entry name" value="PH-like_dom_sf"/>
</dbReference>
<feature type="region of interest" description="Disordered" evidence="5">
    <location>
        <begin position="40"/>
        <end position="101"/>
    </location>
</feature>
<feature type="compositionally biased region" description="Gly residues" evidence="5">
    <location>
        <begin position="820"/>
        <end position="829"/>
    </location>
</feature>
<dbReference type="PROSITE" id="PS50106">
    <property type="entry name" value="PDZ"/>
    <property type="match status" value="1"/>
</dbReference>
<dbReference type="InterPro" id="IPR056835">
    <property type="entry name" value="ARM_TT21_5th"/>
</dbReference>
<dbReference type="Pfam" id="PF00595">
    <property type="entry name" value="PDZ"/>
    <property type="match status" value="1"/>
</dbReference>
<dbReference type="VEuPathDB" id="VectorBase:ADAR2_008847"/>
<dbReference type="Pfam" id="PF25068">
    <property type="entry name" value="ARM_TT21_4th"/>
    <property type="match status" value="1"/>
</dbReference>
<dbReference type="SUPFAM" id="SSF47031">
    <property type="entry name" value="Second domain of FERM"/>
    <property type="match status" value="1"/>
</dbReference>
<feature type="domain" description="PDZ" evidence="7">
    <location>
        <begin position="1115"/>
        <end position="1196"/>
    </location>
</feature>
<dbReference type="Pfam" id="PF00373">
    <property type="entry name" value="FERM_M"/>
    <property type="match status" value="1"/>
</dbReference>
<feature type="region of interest" description="Disordered" evidence="5">
    <location>
        <begin position="305"/>
        <end position="324"/>
    </location>
</feature>
<dbReference type="InterPro" id="IPR040364">
    <property type="entry name" value="TTC21A/TTC21B"/>
</dbReference>
<dbReference type="InterPro" id="IPR029071">
    <property type="entry name" value="Ubiquitin-like_domsf"/>
</dbReference>
<dbReference type="GO" id="GO:0005929">
    <property type="term" value="C:cilium"/>
    <property type="evidence" value="ECO:0007669"/>
    <property type="project" value="GOC"/>
</dbReference>
<feature type="compositionally biased region" description="Low complexity" evidence="5">
    <location>
        <begin position="1355"/>
        <end position="1379"/>
    </location>
</feature>
<dbReference type="InterPro" id="IPR056834">
    <property type="entry name" value="ARM_TT21_C"/>
</dbReference>
<feature type="region of interest" description="Disordered" evidence="5">
    <location>
        <begin position="1465"/>
        <end position="1489"/>
    </location>
</feature>
<dbReference type="Gene3D" id="1.25.40.10">
    <property type="entry name" value="Tetratricopeptide repeat domain"/>
    <property type="match status" value="6"/>
</dbReference>
<evidence type="ECO:0000313" key="10">
    <source>
        <dbReference type="Proteomes" id="UP000000673"/>
    </source>
</evidence>
<evidence type="ECO:0000256" key="3">
    <source>
        <dbReference type="ARBA" id="ARBA00022803"/>
    </source>
</evidence>
<dbReference type="Gene3D" id="2.30.29.30">
    <property type="entry name" value="Pleckstrin-homology domain (PH domain)/Phosphotyrosine-binding domain (PTB)"/>
    <property type="match status" value="1"/>
</dbReference>
<dbReference type="Pfam" id="PF25062">
    <property type="entry name" value="ARM_TT21_N"/>
    <property type="match status" value="1"/>
</dbReference>
<keyword evidence="10" id="KW-1185">Reference proteome</keyword>
<dbReference type="PROSITE" id="PS50057">
    <property type="entry name" value="FERM_3"/>
    <property type="match status" value="1"/>
</dbReference>
<dbReference type="InterPro" id="IPR019749">
    <property type="entry name" value="Band_41_domain"/>
</dbReference>
<dbReference type="PANTHER" id="PTHR14699:SF0">
    <property type="entry name" value="TETRATRICOPEPTIDE REPEAT PROTEIN 21 HOMOLOG"/>
    <property type="match status" value="1"/>
</dbReference>
<feature type="domain" description="FERM" evidence="6">
    <location>
        <begin position="333"/>
        <end position="667"/>
    </location>
</feature>
<dbReference type="SMART" id="SM01196">
    <property type="entry name" value="FERM_C"/>
    <property type="match status" value="1"/>
</dbReference>
<comment type="similarity">
    <text evidence="1">Belongs to the TTC21 family.</text>
</comment>
<dbReference type="EnsemblMetazoa" id="ADAC003313-RA">
    <property type="protein sequence ID" value="ADAC003313-PA"/>
    <property type="gene ID" value="ADAC003313"/>
</dbReference>
<dbReference type="SUPFAM" id="SSF48452">
    <property type="entry name" value="TPR-like"/>
    <property type="match status" value="3"/>
</dbReference>
<dbReference type="SMART" id="SM00028">
    <property type="entry name" value="TPR"/>
    <property type="match status" value="12"/>
</dbReference>
<evidence type="ECO:0008006" key="11">
    <source>
        <dbReference type="Google" id="ProtNLM"/>
    </source>
</evidence>
<dbReference type="Proteomes" id="UP000000673">
    <property type="component" value="Unassembled WGS sequence"/>
</dbReference>
<dbReference type="Pfam" id="PF25063">
    <property type="entry name" value="ARM_TT21_C"/>
    <property type="match status" value="1"/>
</dbReference>
<dbReference type="STRING" id="43151.W5JQB5"/>
<dbReference type="SUPFAM" id="SSF54236">
    <property type="entry name" value="Ubiquitin-like"/>
    <property type="match status" value="1"/>
</dbReference>
<feature type="compositionally biased region" description="Polar residues" evidence="5">
    <location>
        <begin position="305"/>
        <end position="320"/>
    </location>
</feature>
<evidence type="ECO:0000259" key="7">
    <source>
        <dbReference type="PROSITE" id="PS50106"/>
    </source>
</evidence>
<dbReference type="InterPro" id="IPR000299">
    <property type="entry name" value="FERM_domain"/>
</dbReference>
<dbReference type="Gene3D" id="2.30.42.10">
    <property type="match status" value="1"/>
</dbReference>
<dbReference type="FunFam" id="1.25.40.10:FF:000197">
    <property type="entry name" value="Tetratricopeptide repeat domain 21B"/>
    <property type="match status" value="1"/>
</dbReference>
<dbReference type="InterPro" id="IPR056832">
    <property type="entry name" value="ARM_TT21_2nd"/>
</dbReference>
<dbReference type="PROSITE" id="PS50005">
    <property type="entry name" value="TPR"/>
    <property type="match status" value="3"/>
</dbReference>
<reference evidence="8" key="2">
    <citation type="submission" date="2010-05" db="EMBL/GenBank/DDBJ databases">
        <authorList>
            <person name="Almeida L.G."/>
            <person name="Nicolas M.F."/>
            <person name="Souza R.C."/>
            <person name="Vasconcelos A.T.R."/>
        </authorList>
    </citation>
    <scope>NUCLEOTIDE SEQUENCE</scope>
</reference>
<dbReference type="GO" id="GO:0035721">
    <property type="term" value="P:intraciliary retrograde transport"/>
    <property type="evidence" value="ECO:0007669"/>
    <property type="project" value="TreeGrafter"/>
</dbReference>
<dbReference type="GO" id="GO:0030182">
    <property type="term" value="P:neuron differentiation"/>
    <property type="evidence" value="ECO:0007669"/>
    <property type="project" value="UniProtKB-ARBA"/>
</dbReference>
<protein>
    <recommendedName>
        <fullName evidence="11">FERM and PDZ domain-containing protein 2</fullName>
    </recommendedName>
</protein>
<dbReference type="InterPro" id="IPR036034">
    <property type="entry name" value="PDZ_sf"/>
</dbReference>
<dbReference type="SMART" id="SM00228">
    <property type="entry name" value="PDZ"/>
    <property type="match status" value="1"/>
</dbReference>